<dbReference type="PANTHER" id="PTHR43283:SF7">
    <property type="entry name" value="BETA-LACTAMASE-RELATED DOMAIN-CONTAINING PROTEIN"/>
    <property type="match status" value="1"/>
</dbReference>
<name>A0ABT8G522_9MICO</name>
<protein>
    <submittedName>
        <fullName evidence="3">Serine hydrolase</fullName>
        <ecNumber evidence="3">3.-.-.-</ecNumber>
    </submittedName>
</protein>
<accession>A0ABT8G522</accession>
<dbReference type="InterPro" id="IPR001466">
    <property type="entry name" value="Beta-lactam-related"/>
</dbReference>
<sequence>MRARLRRGASAGRAVLAGAGAAVILACAACATGGPSAEELAAVDYAPQAFEGFAASTPEERGLDPDAVAALYWRAGTLESIHSLTVIKDGYVVAQAYFNGTDADLSQNVQSVTKSYTGALVGIAIKEGCIAGLDEPMMTYFPELAGRVTDPRKESITIEQLLQMRAGYPWLEASAEGVELLFHGFSPSNVVDVPLARDPGTGWDYSNLSSHLLAIAVARACGSEDLLDFAQEHLFDPLATTPSEWTQDWDGYRLGYTELFVTAQEMARFGQMYLDGGRVNGEQVVPESWIEQSWTPYTEGAWYYKVGDNFDRTAYGYQWWIIDAGPHTYRLAWGHGGQQIAVLPELGLVVVVTADPLRGQLGDEPWRLEKANLNLVADFIAALPETDGSERRPRGRLAVPGCGVPTRAGVSPDAVVPIGT</sequence>
<keyword evidence="4" id="KW-1185">Reference proteome</keyword>
<dbReference type="SUPFAM" id="SSF56601">
    <property type="entry name" value="beta-lactamase/transpeptidase-like"/>
    <property type="match status" value="1"/>
</dbReference>
<dbReference type="InterPro" id="IPR012338">
    <property type="entry name" value="Beta-lactam/transpept-like"/>
</dbReference>
<dbReference type="EC" id="3.-.-.-" evidence="3"/>
<comment type="caution">
    <text evidence="3">The sequence shown here is derived from an EMBL/GenBank/DDBJ whole genome shotgun (WGS) entry which is preliminary data.</text>
</comment>
<feature type="signal peptide" evidence="1">
    <location>
        <begin position="1"/>
        <end position="28"/>
    </location>
</feature>
<evidence type="ECO:0000313" key="4">
    <source>
        <dbReference type="Proteomes" id="UP001172728"/>
    </source>
</evidence>
<feature type="chain" id="PRO_5047178013" evidence="1">
    <location>
        <begin position="29"/>
        <end position="420"/>
    </location>
</feature>
<evidence type="ECO:0000313" key="3">
    <source>
        <dbReference type="EMBL" id="MDN4474241.1"/>
    </source>
</evidence>
<dbReference type="Proteomes" id="UP001172728">
    <property type="component" value="Unassembled WGS sequence"/>
</dbReference>
<dbReference type="PROSITE" id="PS51257">
    <property type="entry name" value="PROKAR_LIPOPROTEIN"/>
    <property type="match status" value="1"/>
</dbReference>
<evidence type="ECO:0000259" key="2">
    <source>
        <dbReference type="Pfam" id="PF00144"/>
    </source>
</evidence>
<proteinExistence type="predicted"/>
<dbReference type="GO" id="GO:0016787">
    <property type="term" value="F:hydrolase activity"/>
    <property type="evidence" value="ECO:0007669"/>
    <property type="project" value="UniProtKB-KW"/>
</dbReference>
<dbReference type="InterPro" id="IPR050789">
    <property type="entry name" value="Diverse_Enzym_Activities"/>
</dbReference>
<feature type="domain" description="Beta-lactamase-related" evidence="2">
    <location>
        <begin position="83"/>
        <end position="354"/>
    </location>
</feature>
<dbReference type="Gene3D" id="3.40.710.10">
    <property type="entry name" value="DD-peptidase/beta-lactamase superfamily"/>
    <property type="match status" value="1"/>
</dbReference>
<keyword evidence="1" id="KW-0732">Signal</keyword>
<dbReference type="RefSeq" id="WP_301130670.1">
    <property type="nucleotide sequence ID" value="NZ_JAUHPW010000001.1"/>
</dbReference>
<dbReference type="Pfam" id="PF00144">
    <property type="entry name" value="Beta-lactamase"/>
    <property type="match status" value="1"/>
</dbReference>
<keyword evidence="3" id="KW-0378">Hydrolase</keyword>
<organism evidence="3 4">
    <name type="scientific">Demequina litoralis</name>
    <dbReference type="NCBI Taxonomy" id="3051660"/>
    <lineage>
        <taxon>Bacteria</taxon>
        <taxon>Bacillati</taxon>
        <taxon>Actinomycetota</taxon>
        <taxon>Actinomycetes</taxon>
        <taxon>Micrococcales</taxon>
        <taxon>Demequinaceae</taxon>
        <taxon>Demequina</taxon>
    </lineage>
</organism>
<gene>
    <name evidence="3" type="ORF">QQX09_00065</name>
</gene>
<reference evidence="3" key="1">
    <citation type="submission" date="2023-06" db="EMBL/GenBank/DDBJ databases">
        <title>Sysu t00192.</title>
        <authorList>
            <person name="Gao L."/>
            <person name="Fang B.-Z."/>
            <person name="Li W.-J."/>
        </authorList>
    </citation>
    <scope>NUCLEOTIDE SEQUENCE</scope>
    <source>
        <strain evidence="3">SYSU T00192</strain>
    </source>
</reference>
<dbReference type="PANTHER" id="PTHR43283">
    <property type="entry name" value="BETA-LACTAMASE-RELATED"/>
    <property type="match status" value="1"/>
</dbReference>
<dbReference type="EMBL" id="JAUHPW010000001">
    <property type="protein sequence ID" value="MDN4474241.1"/>
    <property type="molecule type" value="Genomic_DNA"/>
</dbReference>
<evidence type="ECO:0000256" key="1">
    <source>
        <dbReference type="SAM" id="SignalP"/>
    </source>
</evidence>